<evidence type="ECO:0000313" key="3">
    <source>
        <dbReference type="Proteomes" id="UP001493487"/>
    </source>
</evidence>
<dbReference type="InterPro" id="IPR001509">
    <property type="entry name" value="Epimerase_deHydtase"/>
</dbReference>
<evidence type="ECO:0000313" key="2">
    <source>
        <dbReference type="EMBL" id="MEQ4484995.1"/>
    </source>
</evidence>
<dbReference type="Gene3D" id="3.40.50.720">
    <property type="entry name" value="NAD(P)-binding Rossmann-like Domain"/>
    <property type="match status" value="1"/>
</dbReference>
<proteinExistence type="predicted"/>
<protein>
    <submittedName>
        <fullName evidence="2">SDR family oxidoreductase</fullName>
    </submittedName>
</protein>
<dbReference type="EMBL" id="JASKHM010000013">
    <property type="protein sequence ID" value="MEQ4484995.1"/>
    <property type="molecule type" value="Genomic_DNA"/>
</dbReference>
<reference evidence="2 3" key="1">
    <citation type="journal article" date="2023" name="Genome Announc.">
        <title>Pan-Genome Analyses of the Genus Cohnella and Proposal of the Novel Species Cohnella silvisoli sp. nov., Isolated from Forest Soil.</title>
        <authorList>
            <person name="Wang C."/>
            <person name="Mao L."/>
            <person name="Bao G."/>
            <person name="Zhu H."/>
        </authorList>
    </citation>
    <scope>NUCLEOTIDE SEQUENCE [LARGE SCALE GENOMIC DNA]</scope>
    <source>
        <strain evidence="2 3">NL03-T5-1</strain>
    </source>
</reference>
<dbReference type="Pfam" id="PF01370">
    <property type="entry name" value="Epimerase"/>
    <property type="match status" value="1"/>
</dbReference>
<dbReference type="CDD" id="cd05265">
    <property type="entry name" value="SDR_a1"/>
    <property type="match status" value="1"/>
</dbReference>
<gene>
    <name evidence="2" type="ORF">QJS35_21640</name>
</gene>
<dbReference type="InterPro" id="IPR036291">
    <property type="entry name" value="NAD(P)-bd_dom_sf"/>
</dbReference>
<name>A0ABV1KXZ5_9BACL</name>
<organism evidence="2 3">
    <name type="scientific">Cohnella silvisoli</name>
    <dbReference type="NCBI Taxonomy" id="2873699"/>
    <lineage>
        <taxon>Bacteria</taxon>
        <taxon>Bacillati</taxon>
        <taxon>Bacillota</taxon>
        <taxon>Bacilli</taxon>
        <taxon>Bacillales</taxon>
        <taxon>Paenibacillaceae</taxon>
        <taxon>Cohnella</taxon>
    </lineage>
</organism>
<dbReference type="PANTHER" id="PTHR43245:SF13">
    <property type="entry name" value="UDP-D-APIOSE_UDP-D-XYLOSE SYNTHASE 2"/>
    <property type="match status" value="1"/>
</dbReference>
<comment type="caution">
    <text evidence="2">The sequence shown here is derived from an EMBL/GenBank/DDBJ whole genome shotgun (WGS) entry which is preliminary data.</text>
</comment>
<dbReference type="RefSeq" id="WP_232184797.1">
    <property type="nucleotide sequence ID" value="NZ_JAIOAP010000003.1"/>
</dbReference>
<keyword evidence="3" id="KW-1185">Reference proteome</keyword>
<feature type="domain" description="NAD-dependent epimerase/dehydratase" evidence="1">
    <location>
        <begin position="3"/>
        <end position="213"/>
    </location>
</feature>
<dbReference type="InterPro" id="IPR050177">
    <property type="entry name" value="Lipid_A_modif_metabolic_enz"/>
</dbReference>
<evidence type="ECO:0000259" key="1">
    <source>
        <dbReference type="Pfam" id="PF01370"/>
    </source>
</evidence>
<dbReference type="PANTHER" id="PTHR43245">
    <property type="entry name" value="BIFUNCTIONAL POLYMYXIN RESISTANCE PROTEIN ARNA"/>
    <property type="match status" value="1"/>
</dbReference>
<accession>A0ABV1KXZ5</accession>
<sequence length="333" mass="36980">MRILILGGTVFLGYHLVQNAVKAGHDVTIFTRGKTNVDLFPEVEMLMGDRDGNLASLAGRRWDAVIDTSGYVPRVVRDSVKLLADLTEQYTFISSISVYRDFLKPGTDENYPVGELEDPSTEDVASSYGQLKALCEQEVEAGMPGRALLIRPGLIVGPQDPTDRFTYWPARISKGGSVLAPGHLDASVQFIDVRDLAEWTIRMVEARKTGVYNATGPDHRLTMQDLLEQCKEVTNSDAKLTWLSHDFLLRQGAGPWIELPLWIPGEGDTEKMAYMLSVNVDKAISDGLTFRSLAETIQDTLAWDKTRVNVTRKAGMTAEKESQLLMAWKTEAN</sequence>
<dbReference type="Proteomes" id="UP001493487">
    <property type="component" value="Unassembled WGS sequence"/>
</dbReference>
<dbReference type="SUPFAM" id="SSF51735">
    <property type="entry name" value="NAD(P)-binding Rossmann-fold domains"/>
    <property type="match status" value="1"/>
</dbReference>